<evidence type="ECO:0000313" key="2">
    <source>
        <dbReference type="Proteomes" id="UP001431634"/>
    </source>
</evidence>
<keyword evidence="2" id="KW-1185">Reference proteome</keyword>
<reference evidence="1" key="1">
    <citation type="submission" date="2023-05" db="EMBL/GenBank/DDBJ databases">
        <title>Whole genome sequence of Commensalibacter sp.</title>
        <authorList>
            <person name="Charoenyingcharoen P."/>
            <person name="Yukphan P."/>
        </authorList>
    </citation>
    <scope>NUCLEOTIDE SEQUENCE</scope>
    <source>
        <strain evidence="1">TBRC 16381</strain>
    </source>
</reference>
<proteinExistence type="predicted"/>
<evidence type="ECO:0008006" key="3">
    <source>
        <dbReference type="Google" id="ProtNLM"/>
    </source>
</evidence>
<name>A0ABT6PYE8_9PROT</name>
<evidence type="ECO:0000313" key="1">
    <source>
        <dbReference type="EMBL" id="MDI2089885.1"/>
    </source>
</evidence>
<sequence length="434" mass="51029">MVLPFDNDDRYKNFIIRVWTGGNPGNIMMMYMSALKLQRKLGFGSLAHVGIPIFSKYIPDVTLNTRQYAENSVDEYGYMPIKDRPNITYDMIGLRDYRDMNDKQYNYIPMRGLAHAAVNSHAQFINLEGYCQHIDNFPSLTDVDYETIFPCMVSNEGGKEDELVINIRGAEVLEGIHPHYCMIPPEFYEYLIQRTGKKPIFYGQLTPSPYMDELRQRFPEAQFLNSRGTIKDFDYIRKSKHIVICISTFSWLAAWLSKATTIHFPVLGVLNPLQHQSMILPFNDLRYQFYLFPECYASHVNDYRHYMDPIRTNWEFIEHDALYNRIPKWRDDVDDYIIALNHQYYRNTCQSPILKEAWQQFGEVGSYNHYMKEGFITGQKPCYVNEIYYLAKNNLALEDLRTGEFGSTYDHYIRKGQYIGLKRASDVELSDIDY</sequence>
<organism evidence="1 2">
    <name type="scientific">Commensalibacter oyaizuii</name>
    <dbReference type="NCBI Taxonomy" id="3043873"/>
    <lineage>
        <taxon>Bacteria</taxon>
        <taxon>Pseudomonadati</taxon>
        <taxon>Pseudomonadota</taxon>
        <taxon>Alphaproteobacteria</taxon>
        <taxon>Acetobacterales</taxon>
        <taxon>Acetobacteraceae</taxon>
    </lineage>
</organism>
<accession>A0ABT6PYE8</accession>
<comment type="caution">
    <text evidence="1">The sequence shown here is derived from an EMBL/GenBank/DDBJ whole genome shotgun (WGS) entry which is preliminary data.</text>
</comment>
<dbReference type="EMBL" id="JASBAO010000001">
    <property type="protein sequence ID" value="MDI2089885.1"/>
    <property type="molecule type" value="Genomic_DNA"/>
</dbReference>
<dbReference type="Proteomes" id="UP001431634">
    <property type="component" value="Unassembled WGS sequence"/>
</dbReference>
<dbReference type="RefSeq" id="WP_281447052.1">
    <property type="nucleotide sequence ID" value="NZ_JASBAO010000001.1"/>
</dbReference>
<protein>
    <recommendedName>
        <fullName evidence="3">Glycosyltransferase</fullName>
    </recommendedName>
</protein>
<gene>
    <name evidence="1" type="ORF">QJV27_00585</name>
</gene>